<evidence type="ECO:0000313" key="2">
    <source>
        <dbReference type="Proteomes" id="UP001151532"/>
    </source>
</evidence>
<reference evidence="1" key="1">
    <citation type="submission" date="2022-11" db="EMBL/GenBank/DDBJ databases">
        <authorList>
            <person name="Hyden B.L."/>
            <person name="Feng K."/>
            <person name="Yates T."/>
            <person name="Jawdy S."/>
            <person name="Smart L.B."/>
            <person name="Muchero W."/>
        </authorList>
    </citation>
    <scope>NUCLEOTIDE SEQUENCE</scope>
    <source>
        <tissue evidence="1">Shoot tip</tissue>
    </source>
</reference>
<proteinExistence type="predicted"/>
<name>A0A9Q0WW45_SALPP</name>
<evidence type="ECO:0000313" key="1">
    <source>
        <dbReference type="EMBL" id="KAJ6774292.1"/>
    </source>
</evidence>
<protein>
    <submittedName>
        <fullName evidence="1">Uncharacterized protein</fullName>
    </submittedName>
</protein>
<dbReference type="AlphaFoldDB" id="A0A9Q0WW45"/>
<dbReference type="EMBL" id="JAPFFK010000002">
    <property type="protein sequence ID" value="KAJ6774292.1"/>
    <property type="molecule type" value="Genomic_DNA"/>
</dbReference>
<organism evidence="1 2">
    <name type="scientific">Salix purpurea</name>
    <name type="common">Purple osier willow</name>
    <dbReference type="NCBI Taxonomy" id="77065"/>
    <lineage>
        <taxon>Eukaryota</taxon>
        <taxon>Viridiplantae</taxon>
        <taxon>Streptophyta</taxon>
        <taxon>Embryophyta</taxon>
        <taxon>Tracheophyta</taxon>
        <taxon>Spermatophyta</taxon>
        <taxon>Magnoliopsida</taxon>
        <taxon>eudicotyledons</taxon>
        <taxon>Gunneridae</taxon>
        <taxon>Pentapetalae</taxon>
        <taxon>rosids</taxon>
        <taxon>fabids</taxon>
        <taxon>Malpighiales</taxon>
        <taxon>Salicaceae</taxon>
        <taxon>Saliceae</taxon>
        <taxon>Salix</taxon>
    </lineage>
</organism>
<sequence>MSGLDSGYVFSPSSTAAADLAFDAVVMASAASVPAAAAVLGDACSQKGLLQSAMKTLESDRILKIELFRHTRQRPKTAEEVTKLVEKLRFVGDVFLDFGVHGDMHVQTVIYSKPIAQGMTLFMMGI</sequence>
<comment type="caution">
    <text evidence="1">The sequence shown here is derived from an EMBL/GenBank/DDBJ whole genome shotgun (WGS) entry which is preliminary data.</text>
</comment>
<keyword evidence="2" id="KW-1185">Reference proteome</keyword>
<gene>
    <name evidence="1" type="ORF">OIU79_017657</name>
</gene>
<accession>A0A9Q0WW45</accession>
<reference evidence="1" key="2">
    <citation type="journal article" date="2023" name="Int. J. Mol. Sci.">
        <title>De Novo Assembly and Annotation of 11 Diverse Shrub Willow (Salix) Genomes Reveals Novel Gene Organization in Sex-Linked Regions.</title>
        <authorList>
            <person name="Hyden B."/>
            <person name="Feng K."/>
            <person name="Yates T.B."/>
            <person name="Jawdy S."/>
            <person name="Cereghino C."/>
            <person name="Smart L.B."/>
            <person name="Muchero W."/>
        </authorList>
    </citation>
    <scope>NUCLEOTIDE SEQUENCE</scope>
    <source>
        <tissue evidence="1">Shoot tip</tissue>
    </source>
</reference>
<dbReference type="Proteomes" id="UP001151532">
    <property type="component" value="Chromosome 5"/>
</dbReference>